<dbReference type="AlphaFoldDB" id="A0A2S7UY63"/>
<proteinExistence type="predicted"/>
<protein>
    <submittedName>
        <fullName evidence="1">Uncharacterized protein</fullName>
    </submittedName>
</protein>
<dbReference type="Proteomes" id="UP000239007">
    <property type="component" value="Unassembled WGS sequence"/>
</dbReference>
<accession>A0A2S7UY63</accession>
<name>A0A2S7UY63_9GAMM</name>
<organism evidence="1 2">
    <name type="scientific">Psychrosphaera saromensis</name>
    <dbReference type="NCBI Taxonomy" id="716813"/>
    <lineage>
        <taxon>Bacteria</taxon>
        <taxon>Pseudomonadati</taxon>
        <taxon>Pseudomonadota</taxon>
        <taxon>Gammaproteobacteria</taxon>
        <taxon>Alteromonadales</taxon>
        <taxon>Pseudoalteromonadaceae</taxon>
        <taxon>Psychrosphaera</taxon>
    </lineage>
</organism>
<sequence length="246" mass="28055">MDMLAIDKYIKVPNSYIKATAILIMVFCLNACAGKTVYLFNTGYSQDAINQVSEQLVLLGYKVEAVDAEIPPEFTDTAIATHPVFSAPNDLTLIEDILSKATFPLPKYYQFAQGNHFYGVDNIGLYLRNGEQTKMPPVMSEKSCKKDGKEIDATFEFFKTGDVRIELEIYINREFVQGTNQVFSGKYKLIKDSIQFEFPKFNTDYLSIREVTVQTHFGERQADHLVFHSKQNNTLIENCLFEAIYD</sequence>
<evidence type="ECO:0000313" key="2">
    <source>
        <dbReference type="Proteomes" id="UP000239007"/>
    </source>
</evidence>
<gene>
    <name evidence="1" type="ORF">BTO11_15555</name>
</gene>
<reference evidence="1 2" key="1">
    <citation type="submission" date="2016-12" db="EMBL/GenBank/DDBJ databases">
        <title>Diversity of luminous bacteria.</title>
        <authorList>
            <person name="Yoshizawa S."/>
            <person name="Kogure K."/>
        </authorList>
    </citation>
    <scope>NUCLEOTIDE SEQUENCE [LARGE SCALE GENOMIC DNA]</scope>
    <source>
        <strain evidence="1 2">SA4-48</strain>
    </source>
</reference>
<comment type="caution">
    <text evidence="1">The sequence shown here is derived from an EMBL/GenBank/DDBJ whole genome shotgun (WGS) entry which is preliminary data.</text>
</comment>
<evidence type="ECO:0000313" key="1">
    <source>
        <dbReference type="EMBL" id="PQJ54927.1"/>
    </source>
</evidence>
<dbReference type="EMBL" id="MSCH01000003">
    <property type="protein sequence ID" value="PQJ54927.1"/>
    <property type="molecule type" value="Genomic_DNA"/>
</dbReference>
<keyword evidence="2" id="KW-1185">Reference proteome</keyword>